<evidence type="ECO:0000259" key="11">
    <source>
        <dbReference type="PROSITE" id="PS50885"/>
    </source>
</evidence>
<dbReference type="GO" id="GO:0007165">
    <property type="term" value="P:signal transduction"/>
    <property type="evidence" value="ECO:0007669"/>
    <property type="project" value="InterPro"/>
</dbReference>
<dbReference type="Gene3D" id="1.10.510.10">
    <property type="entry name" value="Transferase(Phosphotransferase) domain 1"/>
    <property type="match status" value="1"/>
</dbReference>
<feature type="transmembrane region" description="Helical" evidence="9">
    <location>
        <begin position="309"/>
        <end position="331"/>
    </location>
</feature>
<evidence type="ECO:0000313" key="13">
    <source>
        <dbReference type="Proteomes" id="UP000613768"/>
    </source>
</evidence>
<evidence type="ECO:0000256" key="8">
    <source>
        <dbReference type="SAM" id="MobiDB-lite"/>
    </source>
</evidence>
<dbReference type="AlphaFoldDB" id="A0AAW3ZQ67"/>
<keyword evidence="4 7" id="KW-0547">Nucleotide-binding</keyword>
<dbReference type="SMART" id="SM00220">
    <property type="entry name" value="S_TKc"/>
    <property type="match status" value="1"/>
</dbReference>
<keyword evidence="3" id="KW-0808">Transferase</keyword>
<comment type="caution">
    <text evidence="12">The sequence shown here is derived from an EMBL/GenBank/DDBJ whole genome shotgun (WGS) entry which is preliminary data.</text>
</comment>
<dbReference type="SUPFAM" id="SSF158472">
    <property type="entry name" value="HAMP domain-like"/>
    <property type="match status" value="1"/>
</dbReference>
<gene>
    <name evidence="12" type="ORF">IFO71_18165</name>
</gene>
<feature type="compositionally biased region" description="Low complexity" evidence="8">
    <location>
        <begin position="398"/>
        <end position="409"/>
    </location>
</feature>
<dbReference type="PROSITE" id="PS00108">
    <property type="entry name" value="PROTEIN_KINASE_ST"/>
    <property type="match status" value="1"/>
</dbReference>
<dbReference type="PANTHER" id="PTHR43289:SF6">
    <property type="entry name" value="SERINE_THREONINE-PROTEIN KINASE NEKL-3"/>
    <property type="match status" value="1"/>
</dbReference>
<dbReference type="PANTHER" id="PTHR43289">
    <property type="entry name" value="MITOGEN-ACTIVATED PROTEIN KINASE KINASE KINASE 20-RELATED"/>
    <property type="match status" value="1"/>
</dbReference>
<evidence type="ECO:0000256" key="6">
    <source>
        <dbReference type="ARBA" id="ARBA00022840"/>
    </source>
</evidence>
<keyword evidence="9" id="KW-1133">Transmembrane helix</keyword>
<evidence type="ECO:0000256" key="4">
    <source>
        <dbReference type="ARBA" id="ARBA00022741"/>
    </source>
</evidence>
<dbReference type="InterPro" id="IPR011009">
    <property type="entry name" value="Kinase-like_dom_sf"/>
</dbReference>
<dbReference type="FunFam" id="1.10.510.10:FF:000021">
    <property type="entry name" value="Serine/threonine protein kinase"/>
    <property type="match status" value="1"/>
</dbReference>
<dbReference type="Gene3D" id="6.10.340.10">
    <property type="match status" value="1"/>
</dbReference>
<dbReference type="PROSITE" id="PS50011">
    <property type="entry name" value="PROTEIN_KINASE_DOM"/>
    <property type="match status" value="1"/>
</dbReference>
<dbReference type="PROSITE" id="PS00107">
    <property type="entry name" value="PROTEIN_KINASE_ATP"/>
    <property type="match status" value="1"/>
</dbReference>
<feature type="transmembrane region" description="Helical" evidence="9">
    <location>
        <begin position="20"/>
        <end position="39"/>
    </location>
</feature>
<reference evidence="12 13" key="1">
    <citation type="submission" date="2020-09" db="EMBL/GenBank/DDBJ databases">
        <title>Pseudoxanthomonas sp. CAU 1598 isolated from sand of Yaerae Beach.</title>
        <authorList>
            <person name="Kim W."/>
        </authorList>
    </citation>
    <scope>NUCLEOTIDE SEQUENCE [LARGE SCALE GENOMIC DNA]</scope>
    <source>
        <strain evidence="12 13">CAU 1598</strain>
    </source>
</reference>
<dbReference type="Proteomes" id="UP000613768">
    <property type="component" value="Unassembled WGS sequence"/>
</dbReference>
<sequence>MQPDSTPVTRYRIPLSLRIFLLIALILIAAIGGAVWVSLKQGSKIAERAVQHSLDASRALQEQFTAQRLEEVNLTIQLLAADAAFVNYISEAQGGGEVAGNVDPLLTESASIHDLLIERQEAFLFDFGMVLDFQGNVLARTDDPEAFQQSMAEDPFVAPAIRELRPFSDFWRMGTAIYQAAILPLDQSGDLIGFLIIGKRINDDFSQQIRRGSDADIVFLVPQENRAEILGSSLDQARNQALARQLQDPTDPLTQAVVQGSALPLDTLVLGESEWIVRLNLLAPEGGASVGSALQLSSKQAAEAGYREILNTVGLAGGLALALALPLSLMLTRRSLSPLRTMAKMAKDAVAGNYQSRIAIQGRDELAQLSHAFDSLLSDLRGERDIEAYVTNLSRLMPEPGAEEAPSPATTQPTPIAPSRTPMTLVSLDARRLLPKDEGPDSALPLINAWTAIIEGVAATASEFDGQLVQHAGSRLTVGFAGEKRLVHALQFVREVLSSEPETPLAVFDGPVVRGALMEDGLPVATVAGLTLPNLERLACEAQAGRALLPKQLGEHLKSMLGADAVSVIKGAASGKAFYAIDAGGLAGLPAPAVRPSTSTAQDTIQRPATVSGLSSARTSETSVNVGSRLGGRFQILSVLGKGGMGVVYKARDLELDDVVAIKMLRSEALRDGDQLERLKSEIKLARRITHPNVLRTFDFGEINGLPFISMEYVRGMTLRFMLDQSDRIPYSAALRIARQLCAGLQAAHEVGVLHRDIKPENLILEASGNAKLMDFGIARPIRRQTPGSTDPGMYVGTPAYSAPEQLSGQDVDHRADIFASGVLMCELFCGSLPFEGNSTVEIYMNQMQFEPKAPREMWPQISPALEALILRCIQRNVGDRFQSAAELGTALSELRA</sequence>
<dbReference type="GO" id="GO:0016020">
    <property type="term" value="C:membrane"/>
    <property type="evidence" value="ECO:0007669"/>
    <property type="project" value="InterPro"/>
</dbReference>
<dbReference type="EC" id="2.7.11.1" evidence="1"/>
<protein>
    <recommendedName>
        <fullName evidence="1">non-specific serine/threonine protein kinase</fullName>
        <ecNumber evidence="1">2.7.11.1</ecNumber>
    </recommendedName>
</protein>
<dbReference type="CDD" id="cd06225">
    <property type="entry name" value="HAMP"/>
    <property type="match status" value="1"/>
</dbReference>
<keyword evidence="6 7" id="KW-0067">ATP-binding</keyword>
<dbReference type="RefSeq" id="WP_192031095.1">
    <property type="nucleotide sequence ID" value="NZ_JACYTR010000060.1"/>
</dbReference>
<accession>A0AAW3ZQ67</accession>
<dbReference type="SMART" id="SM00304">
    <property type="entry name" value="HAMP"/>
    <property type="match status" value="1"/>
</dbReference>
<keyword evidence="9" id="KW-0472">Membrane</keyword>
<evidence type="ECO:0000256" key="3">
    <source>
        <dbReference type="ARBA" id="ARBA00022679"/>
    </source>
</evidence>
<dbReference type="CDD" id="cd14014">
    <property type="entry name" value="STKc_PknB_like"/>
    <property type="match status" value="1"/>
</dbReference>
<proteinExistence type="predicted"/>
<evidence type="ECO:0000259" key="10">
    <source>
        <dbReference type="PROSITE" id="PS50011"/>
    </source>
</evidence>
<dbReference type="InterPro" id="IPR000719">
    <property type="entry name" value="Prot_kinase_dom"/>
</dbReference>
<organism evidence="12 13">
    <name type="scientific">Pseudomarimonas arenosa</name>
    <dbReference type="NCBI Taxonomy" id="2774145"/>
    <lineage>
        <taxon>Bacteria</taxon>
        <taxon>Pseudomonadati</taxon>
        <taxon>Pseudomonadota</taxon>
        <taxon>Gammaproteobacteria</taxon>
        <taxon>Lysobacterales</taxon>
        <taxon>Lysobacteraceae</taxon>
        <taxon>Pseudomarimonas</taxon>
    </lineage>
</organism>
<dbReference type="Pfam" id="PF00672">
    <property type="entry name" value="HAMP"/>
    <property type="match status" value="1"/>
</dbReference>
<dbReference type="PROSITE" id="PS50885">
    <property type="entry name" value="HAMP"/>
    <property type="match status" value="1"/>
</dbReference>
<evidence type="ECO:0000256" key="1">
    <source>
        <dbReference type="ARBA" id="ARBA00012513"/>
    </source>
</evidence>
<evidence type="ECO:0000256" key="5">
    <source>
        <dbReference type="ARBA" id="ARBA00022777"/>
    </source>
</evidence>
<feature type="region of interest" description="Disordered" evidence="8">
    <location>
        <begin position="397"/>
        <end position="421"/>
    </location>
</feature>
<keyword evidence="5 12" id="KW-0418">Kinase</keyword>
<feature type="domain" description="HAMP" evidence="11">
    <location>
        <begin position="333"/>
        <end position="385"/>
    </location>
</feature>
<keyword evidence="13" id="KW-1185">Reference proteome</keyword>
<dbReference type="GO" id="GO:0004674">
    <property type="term" value="F:protein serine/threonine kinase activity"/>
    <property type="evidence" value="ECO:0007669"/>
    <property type="project" value="UniProtKB-KW"/>
</dbReference>
<dbReference type="GO" id="GO:0005524">
    <property type="term" value="F:ATP binding"/>
    <property type="evidence" value="ECO:0007669"/>
    <property type="project" value="UniProtKB-UniRule"/>
</dbReference>
<dbReference type="InterPro" id="IPR008271">
    <property type="entry name" value="Ser/Thr_kinase_AS"/>
</dbReference>
<feature type="domain" description="Protein kinase" evidence="10">
    <location>
        <begin position="634"/>
        <end position="895"/>
    </location>
</feature>
<feature type="binding site" evidence="7">
    <location>
        <position position="663"/>
    </location>
    <ligand>
        <name>ATP</name>
        <dbReference type="ChEBI" id="CHEBI:30616"/>
    </ligand>
</feature>
<evidence type="ECO:0000256" key="7">
    <source>
        <dbReference type="PROSITE-ProRule" id="PRU10141"/>
    </source>
</evidence>
<dbReference type="InterPro" id="IPR003660">
    <property type="entry name" value="HAMP_dom"/>
</dbReference>
<evidence type="ECO:0000256" key="9">
    <source>
        <dbReference type="SAM" id="Phobius"/>
    </source>
</evidence>
<evidence type="ECO:0000256" key="2">
    <source>
        <dbReference type="ARBA" id="ARBA00022527"/>
    </source>
</evidence>
<dbReference type="SUPFAM" id="SSF56112">
    <property type="entry name" value="Protein kinase-like (PK-like)"/>
    <property type="match status" value="1"/>
</dbReference>
<name>A0AAW3ZQ67_9GAMM</name>
<evidence type="ECO:0000313" key="12">
    <source>
        <dbReference type="EMBL" id="MBD8527675.1"/>
    </source>
</evidence>
<dbReference type="Pfam" id="PF00069">
    <property type="entry name" value="Pkinase"/>
    <property type="match status" value="1"/>
</dbReference>
<dbReference type="Gene3D" id="3.30.200.20">
    <property type="entry name" value="Phosphorylase Kinase, domain 1"/>
    <property type="match status" value="1"/>
</dbReference>
<dbReference type="InterPro" id="IPR017441">
    <property type="entry name" value="Protein_kinase_ATP_BS"/>
</dbReference>
<keyword evidence="9" id="KW-0812">Transmembrane</keyword>
<dbReference type="EMBL" id="JACYTR010000060">
    <property type="protein sequence ID" value="MBD8527675.1"/>
    <property type="molecule type" value="Genomic_DNA"/>
</dbReference>
<keyword evidence="2" id="KW-0723">Serine/threonine-protein kinase</keyword>